<dbReference type="OrthoDB" id="4148014at2"/>
<accession>A0A0J6XWI4</accession>
<evidence type="ECO:0000313" key="2">
    <source>
        <dbReference type="EMBL" id="KMO99108.1"/>
    </source>
</evidence>
<comment type="caution">
    <text evidence="2">The sequence shown here is derived from an EMBL/GenBank/DDBJ whole genome shotgun (WGS) entry which is preliminary data.</text>
</comment>
<evidence type="ECO:0008006" key="4">
    <source>
        <dbReference type="Google" id="ProtNLM"/>
    </source>
</evidence>
<reference evidence="2 3" key="1">
    <citation type="submission" date="2015-06" db="EMBL/GenBank/DDBJ databases">
        <title>Recapitulation of the evolution of biosynthetic gene clusters reveals hidden chemical diversity on bacterial genomes.</title>
        <authorList>
            <person name="Cruz-Morales P."/>
            <person name="Martinez-Guerrero C."/>
            <person name="Morales-Escalante M.A."/>
            <person name="Yanez-Guerra L.A."/>
            <person name="Kopp J.F."/>
            <person name="Feldmann J."/>
            <person name="Ramos-Aboites H.E."/>
            <person name="Barona-Gomez F."/>
        </authorList>
    </citation>
    <scope>NUCLEOTIDE SEQUENCE [LARGE SCALE GENOMIC DNA]</scope>
    <source>
        <strain evidence="2 3">ATCC 31245</strain>
    </source>
</reference>
<dbReference type="Proteomes" id="UP000035932">
    <property type="component" value="Unassembled WGS sequence"/>
</dbReference>
<feature type="signal peptide" evidence="1">
    <location>
        <begin position="1"/>
        <end position="25"/>
    </location>
</feature>
<dbReference type="RefSeq" id="WP_048475054.1">
    <property type="nucleotide sequence ID" value="NZ_JBIRUD010000007.1"/>
</dbReference>
<dbReference type="PATRIC" id="fig|66430.4.peg.2138"/>
<name>A0A0J6XWI4_9ACTN</name>
<feature type="chain" id="PRO_5039383113" description="Lipoprotein" evidence="1">
    <location>
        <begin position="26"/>
        <end position="208"/>
    </location>
</feature>
<protein>
    <recommendedName>
        <fullName evidence="4">Lipoprotein</fullName>
    </recommendedName>
</protein>
<organism evidence="2 3">
    <name type="scientific">Streptomyces roseus</name>
    <dbReference type="NCBI Taxonomy" id="66430"/>
    <lineage>
        <taxon>Bacteria</taxon>
        <taxon>Bacillati</taxon>
        <taxon>Actinomycetota</taxon>
        <taxon>Actinomycetes</taxon>
        <taxon>Kitasatosporales</taxon>
        <taxon>Streptomycetaceae</taxon>
        <taxon>Streptomyces</taxon>
    </lineage>
</organism>
<keyword evidence="1" id="KW-0732">Signal</keyword>
<dbReference type="EMBL" id="LFML01000015">
    <property type="protein sequence ID" value="KMO99108.1"/>
    <property type="molecule type" value="Genomic_DNA"/>
</dbReference>
<sequence length="208" mass="22469">MKRTRTAAIALAAAAAALAPALGQAAATAADGSYLQDPAGGEKTMKSQWTKDEMHKVEGQFRFYPGVQYKMVTRPGPSGAPDYERKVADPKTLAWQPSFDFGWAVSDSTLVKKAVTTKDGKHPIVVHAVLRRVSDHAKAVEVHQELANRPATGRAKVPGGKRIACDTGEYAVEWSLTRSGYGTLTGTLRWDSSCEQYRTAFSTENGKV</sequence>
<gene>
    <name evidence="2" type="ORF">ACS04_03895</name>
</gene>
<evidence type="ECO:0000313" key="3">
    <source>
        <dbReference type="Proteomes" id="UP000035932"/>
    </source>
</evidence>
<keyword evidence="3" id="KW-1185">Reference proteome</keyword>
<proteinExistence type="predicted"/>
<dbReference type="AlphaFoldDB" id="A0A0J6XWI4"/>
<evidence type="ECO:0000256" key="1">
    <source>
        <dbReference type="SAM" id="SignalP"/>
    </source>
</evidence>